<evidence type="ECO:0000313" key="3">
    <source>
        <dbReference type="Proteomes" id="UP000075391"/>
    </source>
</evidence>
<protein>
    <recommendedName>
        <fullName evidence="4">DUF502 domain-containing protein</fullName>
    </recommendedName>
</protein>
<dbReference type="Proteomes" id="UP000075391">
    <property type="component" value="Unassembled WGS sequence"/>
</dbReference>
<keyword evidence="1" id="KW-1133">Transmembrane helix</keyword>
<dbReference type="RefSeq" id="WP_063244406.1">
    <property type="nucleotide sequence ID" value="NZ_LUKF01000017.1"/>
</dbReference>
<proteinExistence type="predicted"/>
<keyword evidence="1" id="KW-0812">Transmembrane</keyword>
<comment type="caution">
    <text evidence="2">The sequence shown here is derived from an EMBL/GenBank/DDBJ whole genome shotgun (WGS) entry which is preliminary data.</text>
</comment>
<evidence type="ECO:0008006" key="4">
    <source>
        <dbReference type="Google" id="ProtNLM"/>
    </source>
</evidence>
<accession>A0A150WDN9</accession>
<keyword evidence="1" id="KW-0472">Membrane</keyword>
<gene>
    <name evidence="2" type="ORF">AZI85_08685</name>
</gene>
<organism evidence="2 3">
    <name type="scientific">Bdellovibrio bacteriovorus</name>
    <dbReference type="NCBI Taxonomy" id="959"/>
    <lineage>
        <taxon>Bacteria</taxon>
        <taxon>Pseudomonadati</taxon>
        <taxon>Bdellovibrionota</taxon>
        <taxon>Bdellovibrionia</taxon>
        <taxon>Bdellovibrionales</taxon>
        <taxon>Pseudobdellovibrionaceae</taxon>
        <taxon>Bdellovibrio</taxon>
    </lineage>
</organism>
<name>A0A150WDN9_BDEBC</name>
<dbReference type="EMBL" id="LUKF01000017">
    <property type="protein sequence ID" value="KYG61027.1"/>
    <property type="molecule type" value="Genomic_DNA"/>
</dbReference>
<evidence type="ECO:0000256" key="1">
    <source>
        <dbReference type="SAM" id="Phobius"/>
    </source>
</evidence>
<feature type="transmembrane region" description="Helical" evidence="1">
    <location>
        <begin position="59"/>
        <end position="79"/>
    </location>
</feature>
<reference evidence="2 3" key="1">
    <citation type="submission" date="2016-03" db="EMBL/GenBank/DDBJ databases">
        <authorList>
            <person name="Ploux O."/>
        </authorList>
    </citation>
    <scope>NUCLEOTIDE SEQUENCE [LARGE SCALE GENOMIC DNA]</scope>
    <source>
        <strain evidence="2 3">BER2</strain>
    </source>
</reference>
<dbReference type="OrthoDB" id="6399850at2"/>
<evidence type="ECO:0000313" key="2">
    <source>
        <dbReference type="EMBL" id="KYG61027.1"/>
    </source>
</evidence>
<sequence length="213" mass="24199">MLSRFKEFLKSSFMAAAGVLLPVLLLIFLFEKILIILERLATPIAQTLFPAQFLETPHALKLATIMIFVLLSMLLGLFAQTDTGQKVGHWLEEKTLGRFKMYHAMKEFSERLIPSKTNKLFEPALLTRADEMNALVFVVEYIDEERAVIFVPGVPTAFSGNLYVVPRLDIKLLDVPVMDVAKVYSRWGVGYSKIIKSTNTTERLQGIERSRMN</sequence>
<feature type="transmembrane region" description="Helical" evidence="1">
    <location>
        <begin position="12"/>
        <end position="30"/>
    </location>
</feature>
<dbReference type="AlphaFoldDB" id="A0A150WDN9"/>